<keyword evidence="1" id="KW-0812">Transmembrane</keyword>
<keyword evidence="3" id="KW-1185">Reference proteome</keyword>
<dbReference type="Pfam" id="PF11282">
    <property type="entry name" value="DUF3082"/>
    <property type="match status" value="1"/>
</dbReference>
<organism evidence="2 3">
    <name type="scientific">Pseudanabaena yagii GIHE-NHR1</name>
    <dbReference type="NCBI Taxonomy" id="2722753"/>
    <lineage>
        <taxon>Bacteria</taxon>
        <taxon>Bacillati</taxon>
        <taxon>Cyanobacteriota</taxon>
        <taxon>Cyanophyceae</taxon>
        <taxon>Pseudanabaenales</taxon>
        <taxon>Pseudanabaenaceae</taxon>
        <taxon>Pseudanabaena</taxon>
        <taxon>Pseudanabaena yagii</taxon>
    </lineage>
</organism>
<feature type="transmembrane region" description="Helical" evidence="1">
    <location>
        <begin position="62"/>
        <end position="91"/>
    </location>
</feature>
<feature type="transmembrane region" description="Helical" evidence="1">
    <location>
        <begin position="21"/>
        <end position="42"/>
    </location>
</feature>
<dbReference type="Proteomes" id="UP000738376">
    <property type="component" value="Unassembled WGS sequence"/>
</dbReference>
<dbReference type="EMBL" id="JAAVJL010000001">
    <property type="protein sequence ID" value="NMF57517.1"/>
    <property type="molecule type" value="Genomic_DNA"/>
</dbReference>
<protein>
    <submittedName>
        <fullName evidence="2">DUF3082 domain-containing protein</fullName>
    </submittedName>
</protein>
<name>A0ABX1LN05_9CYAN</name>
<keyword evidence="1" id="KW-1133">Transmembrane helix</keyword>
<evidence type="ECO:0000313" key="2">
    <source>
        <dbReference type="EMBL" id="NMF57517.1"/>
    </source>
</evidence>
<sequence length="105" mass="11029">MTEEAQLPSPSNETPSPFKNLTGAAIAATLATGLYAFTNMVAHKLATAPLQTTNTLANRLSTLVRTVLLALGSGITMIFAVIALGLVLLTLKQVFTAIFSKPQDL</sequence>
<proteinExistence type="predicted"/>
<dbReference type="RefSeq" id="WP_169362540.1">
    <property type="nucleotide sequence ID" value="NZ_JAAVJL010000001.1"/>
</dbReference>
<evidence type="ECO:0000256" key="1">
    <source>
        <dbReference type="SAM" id="Phobius"/>
    </source>
</evidence>
<keyword evidence="1" id="KW-0472">Membrane</keyword>
<accession>A0ABX1LN05</accession>
<dbReference type="InterPro" id="IPR021434">
    <property type="entry name" value="DUF3082"/>
</dbReference>
<evidence type="ECO:0000313" key="3">
    <source>
        <dbReference type="Proteomes" id="UP000738376"/>
    </source>
</evidence>
<gene>
    <name evidence="2" type="ORF">HC246_05660</name>
</gene>
<comment type="caution">
    <text evidence="2">The sequence shown here is derived from an EMBL/GenBank/DDBJ whole genome shotgun (WGS) entry which is preliminary data.</text>
</comment>
<reference evidence="2 3" key="1">
    <citation type="submission" date="2020-03" db="EMBL/GenBank/DDBJ databases">
        <title>Draft Genome Sequence of 2-Methylisoborneol Producing Pseudanabaena yagii Strain GIHE-NHR1 Isolated from North Han River in South Korea.</title>
        <authorList>
            <person name="Jeong J."/>
        </authorList>
    </citation>
    <scope>NUCLEOTIDE SEQUENCE [LARGE SCALE GENOMIC DNA]</scope>
    <source>
        <strain evidence="2 3">GIHE-NHR1</strain>
    </source>
</reference>